<evidence type="ECO:0000256" key="1">
    <source>
        <dbReference type="ARBA" id="ARBA00008791"/>
    </source>
</evidence>
<dbReference type="PRINTS" id="PR01438">
    <property type="entry name" value="UNVRSLSTRESS"/>
</dbReference>
<evidence type="ECO:0000259" key="3">
    <source>
        <dbReference type="Pfam" id="PF00582"/>
    </source>
</evidence>
<dbReference type="InterPro" id="IPR006015">
    <property type="entry name" value="Universal_stress_UspA"/>
</dbReference>
<evidence type="ECO:0000313" key="4">
    <source>
        <dbReference type="EMBL" id="MBD2181121.1"/>
    </source>
</evidence>
<protein>
    <recommendedName>
        <fullName evidence="2">Universal stress protein</fullName>
    </recommendedName>
</protein>
<evidence type="ECO:0000256" key="2">
    <source>
        <dbReference type="PIRNR" id="PIRNR006276"/>
    </source>
</evidence>
<dbReference type="InterPro" id="IPR006016">
    <property type="entry name" value="UspA"/>
</dbReference>
<dbReference type="InterPro" id="IPR014729">
    <property type="entry name" value="Rossmann-like_a/b/a_fold"/>
</dbReference>
<keyword evidence="5" id="KW-1185">Reference proteome</keyword>
<evidence type="ECO:0000313" key="5">
    <source>
        <dbReference type="Proteomes" id="UP000641646"/>
    </source>
</evidence>
<dbReference type="RefSeq" id="WP_190463885.1">
    <property type="nucleotide sequence ID" value="NZ_JACJPW010000016.1"/>
</dbReference>
<proteinExistence type="inferred from homology"/>
<dbReference type="GO" id="GO:0005737">
    <property type="term" value="C:cytoplasm"/>
    <property type="evidence" value="ECO:0007669"/>
    <property type="project" value="UniProtKB-SubCell"/>
</dbReference>
<feature type="domain" description="UspA" evidence="3">
    <location>
        <begin position="1"/>
        <end position="155"/>
    </location>
</feature>
<dbReference type="Gene3D" id="3.40.50.620">
    <property type="entry name" value="HUPs"/>
    <property type="match status" value="1"/>
</dbReference>
<comment type="caution">
    <text evidence="4">The sequence shown here is derived from an EMBL/GenBank/DDBJ whole genome shotgun (WGS) entry which is preliminary data.</text>
</comment>
<name>A0A926VC91_9CYAN</name>
<dbReference type="SUPFAM" id="SSF52402">
    <property type="entry name" value="Adenine nucleotide alpha hydrolases-like"/>
    <property type="match status" value="1"/>
</dbReference>
<keyword evidence="2" id="KW-0963">Cytoplasm</keyword>
<accession>A0A926VC91</accession>
<sequence>MFRKILVAMDNSEDSKHIFEKALSLAKLTNAHLMLLHVLSPEDEGYPNMDLQPSLSYYAGRHEQIDSYLKRLKEFEERGREILRSRLAQATTAGVKAEFCQNTGNPRWSICDLARTWDADLIVMGHRDRIRLKDMGLGSVSNYVTHNAHCSVLIVQDNG</sequence>
<dbReference type="CDD" id="cd00293">
    <property type="entry name" value="USP-like"/>
    <property type="match status" value="1"/>
</dbReference>
<organism evidence="4 5">
    <name type="scientific">Aerosakkonema funiforme FACHB-1375</name>
    <dbReference type="NCBI Taxonomy" id="2949571"/>
    <lineage>
        <taxon>Bacteria</taxon>
        <taxon>Bacillati</taxon>
        <taxon>Cyanobacteriota</taxon>
        <taxon>Cyanophyceae</taxon>
        <taxon>Oscillatoriophycideae</taxon>
        <taxon>Aerosakkonematales</taxon>
        <taxon>Aerosakkonemataceae</taxon>
        <taxon>Aerosakkonema</taxon>
    </lineage>
</organism>
<dbReference type="EMBL" id="JACJPW010000016">
    <property type="protein sequence ID" value="MBD2181121.1"/>
    <property type="molecule type" value="Genomic_DNA"/>
</dbReference>
<gene>
    <name evidence="4" type="ORF">H6G03_08410</name>
</gene>
<dbReference type="PANTHER" id="PTHR46268:SF8">
    <property type="entry name" value="UNIVERSAL STRESS PROTEIN SLL1388"/>
    <property type="match status" value="1"/>
</dbReference>
<dbReference type="Proteomes" id="UP000641646">
    <property type="component" value="Unassembled WGS sequence"/>
</dbReference>
<comment type="subcellular location">
    <subcellularLocation>
        <location evidence="2">Cytoplasm</location>
    </subcellularLocation>
</comment>
<dbReference type="Pfam" id="PF00582">
    <property type="entry name" value="Usp"/>
    <property type="match status" value="1"/>
</dbReference>
<reference evidence="4" key="1">
    <citation type="journal article" date="2015" name="ISME J.">
        <title>Draft Genome Sequence of Streptomyces incarnatus NRRL8089, which Produces the Nucleoside Antibiotic Sinefungin.</title>
        <authorList>
            <person name="Oshima K."/>
            <person name="Hattori M."/>
            <person name="Shimizu H."/>
            <person name="Fukuda K."/>
            <person name="Nemoto M."/>
            <person name="Inagaki K."/>
            <person name="Tamura T."/>
        </authorList>
    </citation>
    <scope>NUCLEOTIDE SEQUENCE</scope>
    <source>
        <strain evidence="4">FACHB-1375</strain>
    </source>
</reference>
<dbReference type="AlphaFoldDB" id="A0A926VC91"/>
<reference evidence="4" key="2">
    <citation type="submission" date="2020-08" db="EMBL/GenBank/DDBJ databases">
        <authorList>
            <person name="Chen M."/>
            <person name="Teng W."/>
            <person name="Zhao L."/>
            <person name="Hu C."/>
            <person name="Zhou Y."/>
            <person name="Han B."/>
            <person name="Song L."/>
            <person name="Shu W."/>
        </authorList>
    </citation>
    <scope>NUCLEOTIDE SEQUENCE</scope>
    <source>
        <strain evidence="4">FACHB-1375</strain>
    </source>
</reference>
<dbReference type="PIRSF" id="PIRSF006276">
    <property type="entry name" value="UspA"/>
    <property type="match status" value="1"/>
</dbReference>
<comment type="similarity">
    <text evidence="1 2">Belongs to the universal stress protein A family.</text>
</comment>
<dbReference type="PANTHER" id="PTHR46268">
    <property type="entry name" value="STRESS RESPONSE PROTEIN NHAX"/>
    <property type="match status" value="1"/>
</dbReference>